<comment type="caution">
    <text evidence="1">The sequence shown here is derived from an EMBL/GenBank/DDBJ whole genome shotgun (WGS) entry which is preliminary data.</text>
</comment>
<evidence type="ECO:0000313" key="1">
    <source>
        <dbReference type="EMBL" id="GAA4678401.1"/>
    </source>
</evidence>
<evidence type="ECO:0008006" key="3">
    <source>
        <dbReference type="Google" id="ProtNLM"/>
    </source>
</evidence>
<protein>
    <recommendedName>
        <fullName evidence="3">DUF2971 family protein</fullName>
    </recommendedName>
</protein>
<dbReference type="Proteomes" id="UP001501295">
    <property type="component" value="Unassembled WGS sequence"/>
</dbReference>
<gene>
    <name evidence="1" type="ORF">GCM10025780_24090</name>
</gene>
<evidence type="ECO:0000313" key="2">
    <source>
        <dbReference type="Proteomes" id="UP001501295"/>
    </source>
</evidence>
<dbReference type="RefSeq" id="WP_345376141.1">
    <property type="nucleotide sequence ID" value="NZ_BAABLM010000005.1"/>
</dbReference>
<keyword evidence="2" id="KW-1185">Reference proteome</keyword>
<name>A0ABP8W412_9MICO</name>
<reference evidence="2" key="1">
    <citation type="journal article" date="2019" name="Int. J. Syst. Evol. Microbiol.">
        <title>The Global Catalogue of Microorganisms (GCM) 10K type strain sequencing project: providing services to taxonomists for standard genome sequencing and annotation.</title>
        <authorList>
            <consortium name="The Broad Institute Genomics Platform"/>
            <consortium name="The Broad Institute Genome Sequencing Center for Infectious Disease"/>
            <person name="Wu L."/>
            <person name="Ma J."/>
        </authorList>
    </citation>
    <scope>NUCLEOTIDE SEQUENCE [LARGE SCALE GENOMIC DNA]</scope>
    <source>
        <strain evidence="2">JCM 18956</strain>
    </source>
</reference>
<proteinExistence type="predicted"/>
<accession>A0ABP8W412</accession>
<sequence>MDAPQQAWHYTTAAGLLSIIGRSRLWATSAAFMNDRDEILIGRHALQAAIDNHVPPLEKWQLDQLSRLGVMKEGDAHRVFLLCAALDGDALTLWRSYGVGSEAEYAIELDATVALLPVEQNDLDFHPEPAPPGWGDDAKDFDDEGRAITTYDVDQGVAYGGDWGNVDYLDVKSFAARDLLENLLRGMKKPKPGHRTIPFFLDFLAGPDPTVMFKHPGVSDEVEVRATWAVQPWWRFVLYRAGRFGITPYIEVASKAESVGQIGYENFLRTDQVGRLPIRSIRIGPTGAADIAEKSLRAFLDANGYGDVRIERSSTPYR</sequence>
<organism evidence="1 2">
    <name type="scientific">Frondihabitans cladoniiphilus</name>
    <dbReference type="NCBI Taxonomy" id="715785"/>
    <lineage>
        <taxon>Bacteria</taxon>
        <taxon>Bacillati</taxon>
        <taxon>Actinomycetota</taxon>
        <taxon>Actinomycetes</taxon>
        <taxon>Micrococcales</taxon>
        <taxon>Microbacteriaceae</taxon>
        <taxon>Frondihabitans</taxon>
    </lineage>
</organism>
<dbReference type="EMBL" id="BAABLM010000005">
    <property type="protein sequence ID" value="GAA4678401.1"/>
    <property type="molecule type" value="Genomic_DNA"/>
</dbReference>